<dbReference type="EMBL" id="PDUG01000003">
    <property type="protein sequence ID" value="PIC40878.1"/>
    <property type="molecule type" value="Genomic_DNA"/>
</dbReference>
<dbReference type="AlphaFoldDB" id="A0A2G5UN01"/>
<proteinExistence type="predicted"/>
<organism evidence="1 2">
    <name type="scientific">Caenorhabditis nigoni</name>
    <dbReference type="NCBI Taxonomy" id="1611254"/>
    <lineage>
        <taxon>Eukaryota</taxon>
        <taxon>Metazoa</taxon>
        <taxon>Ecdysozoa</taxon>
        <taxon>Nematoda</taxon>
        <taxon>Chromadorea</taxon>
        <taxon>Rhabditida</taxon>
        <taxon>Rhabditina</taxon>
        <taxon>Rhabditomorpha</taxon>
        <taxon>Rhabditoidea</taxon>
        <taxon>Rhabditidae</taxon>
        <taxon>Peloderinae</taxon>
        <taxon>Caenorhabditis</taxon>
    </lineage>
</organism>
<accession>A0A2G5UN01</accession>
<protein>
    <submittedName>
        <fullName evidence="1">Uncharacterized protein</fullName>
    </submittedName>
</protein>
<keyword evidence="2" id="KW-1185">Reference proteome</keyword>
<evidence type="ECO:0000313" key="1">
    <source>
        <dbReference type="EMBL" id="PIC40878.1"/>
    </source>
</evidence>
<gene>
    <name evidence="1" type="primary">Cnig_chr_III.g8479</name>
    <name evidence="1" type="ORF">B9Z55_008479</name>
</gene>
<evidence type="ECO:0000313" key="2">
    <source>
        <dbReference type="Proteomes" id="UP000230233"/>
    </source>
</evidence>
<sequence length="121" mass="13496">MVKTLNRDGSPLLSSAAPFERLNQVLGRASNTFTTRATINMSTRFLGLQQAAFLCNKAVKKTKSPVAYPSTMQSELELSMEKDDGLCEAVDLETLSSEEAKYIDTQQVKIRTMRLCCYGKY</sequence>
<comment type="caution">
    <text evidence="1">The sequence shown here is derived from an EMBL/GenBank/DDBJ whole genome shotgun (WGS) entry which is preliminary data.</text>
</comment>
<name>A0A2G5UN01_9PELO</name>
<dbReference type="OrthoDB" id="5869162at2759"/>
<reference evidence="2" key="1">
    <citation type="submission" date="2017-10" db="EMBL/GenBank/DDBJ databases">
        <title>Rapid genome shrinkage in a self-fertile nematode reveals novel sperm competition proteins.</title>
        <authorList>
            <person name="Yin D."/>
            <person name="Schwarz E.M."/>
            <person name="Thomas C.G."/>
            <person name="Felde R.L."/>
            <person name="Korf I.F."/>
            <person name="Cutter A.D."/>
            <person name="Schartner C.M."/>
            <person name="Ralston E.J."/>
            <person name="Meyer B.J."/>
            <person name="Haag E.S."/>
        </authorList>
    </citation>
    <scope>NUCLEOTIDE SEQUENCE [LARGE SCALE GENOMIC DNA]</scope>
    <source>
        <strain evidence="2">JU1422</strain>
    </source>
</reference>
<dbReference type="Proteomes" id="UP000230233">
    <property type="component" value="Chromosome III"/>
</dbReference>